<keyword evidence="1" id="KW-0812">Transmembrane</keyword>
<dbReference type="EMBL" id="JAAVUN010000057">
    <property type="protein sequence ID" value="NKE10783.1"/>
    <property type="molecule type" value="Genomic_DNA"/>
</dbReference>
<dbReference type="Gene3D" id="3.40.109.10">
    <property type="entry name" value="NADH Oxidase"/>
    <property type="match status" value="1"/>
</dbReference>
<evidence type="ECO:0000313" key="2">
    <source>
        <dbReference type="EMBL" id="NKE10783.1"/>
    </source>
</evidence>
<gene>
    <name evidence="2" type="ORF">GTW58_12815</name>
</gene>
<keyword evidence="1" id="KW-1133">Transmembrane helix</keyword>
<evidence type="ECO:0000313" key="3">
    <source>
        <dbReference type="Proteomes" id="UP000521379"/>
    </source>
</evidence>
<dbReference type="AlphaFoldDB" id="A0A846TQQ9"/>
<dbReference type="InterPro" id="IPR000415">
    <property type="entry name" value="Nitroreductase-like"/>
</dbReference>
<evidence type="ECO:0008006" key="4">
    <source>
        <dbReference type="Google" id="ProtNLM"/>
    </source>
</evidence>
<dbReference type="GO" id="GO:0016491">
    <property type="term" value="F:oxidoreductase activity"/>
    <property type="evidence" value="ECO:0007669"/>
    <property type="project" value="InterPro"/>
</dbReference>
<keyword evidence="3" id="KW-1185">Reference proteome</keyword>
<accession>A0A846TQQ9</accession>
<name>A0A846TQQ9_9MICC</name>
<feature type="transmembrane region" description="Helical" evidence="1">
    <location>
        <begin position="89"/>
        <end position="109"/>
    </location>
</feature>
<dbReference type="SUPFAM" id="SSF55469">
    <property type="entry name" value="FMN-dependent nitroreductase-like"/>
    <property type="match status" value="1"/>
</dbReference>
<reference evidence="2 3" key="1">
    <citation type="submission" date="2020-02" db="EMBL/GenBank/DDBJ databases">
        <authorList>
            <person name="Sun Q."/>
        </authorList>
    </citation>
    <scope>NUCLEOTIDE SEQUENCE [LARGE SCALE GENOMIC DNA]</scope>
    <source>
        <strain evidence="2 3">YIM 13062</strain>
    </source>
</reference>
<dbReference type="Proteomes" id="UP000521379">
    <property type="component" value="Unassembled WGS sequence"/>
</dbReference>
<evidence type="ECO:0000256" key="1">
    <source>
        <dbReference type="SAM" id="Phobius"/>
    </source>
</evidence>
<keyword evidence="1" id="KW-0472">Membrane</keyword>
<sequence length="200" mass="21701">MSTHFLRILTQRRPAPALTAEAPAREELEKIISAAAGPRVKGRPLTWRLVGTTRGQATELAAALSGLKTIPDLKQPTARLKGKNMRRLAAFRGSLAFASNGGLALALVFHPKRGSDLPKRAQHGEALGARLLLEAAFYASGWATQWSPRQSPDLEFLGEFYGLDADEEILGWLFVGRPDTQVSSDHAATLPARPAPLTFR</sequence>
<organism evidence="2 3">
    <name type="scientific">Kocuria subflava</name>
    <dbReference type="NCBI Taxonomy" id="1736139"/>
    <lineage>
        <taxon>Bacteria</taxon>
        <taxon>Bacillati</taxon>
        <taxon>Actinomycetota</taxon>
        <taxon>Actinomycetes</taxon>
        <taxon>Micrococcales</taxon>
        <taxon>Micrococcaceae</taxon>
        <taxon>Kocuria</taxon>
    </lineage>
</organism>
<comment type="caution">
    <text evidence="2">The sequence shown here is derived from an EMBL/GenBank/DDBJ whole genome shotgun (WGS) entry which is preliminary data.</text>
</comment>
<proteinExistence type="predicted"/>
<dbReference type="RefSeq" id="WP_052209831.1">
    <property type="nucleotide sequence ID" value="NZ_JAAVUN010000057.1"/>
</dbReference>
<protein>
    <recommendedName>
        <fullName evidence="4">Nitroreductase</fullName>
    </recommendedName>
</protein>